<evidence type="ECO:0000313" key="2">
    <source>
        <dbReference type="Proteomes" id="UP001145114"/>
    </source>
</evidence>
<keyword evidence="2" id="KW-1185">Reference proteome</keyword>
<evidence type="ECO:0000313" key="1">
    <source>
        <dbReference type="EMBL" id="KAJ1678540.1"/>
    </source>
</evidence>
<gene>
    <name evidence="1" type="ORF">EV182_003847</name>
</gene>
<comment type="caution">
    <text evidence="1">The sequence shown here is derived from an EMBL/GenBank/DDBJ whole genome shotgun (WGS) entry which is preliminary data.</text>
</comment>
<feature type="non-terminal residue" evidence="1">
    <location>
        <position position="441"/>
    </location>
</feature>
<protein>
    <submittedName>
        <fullName evidence="1">Uncharacterized protein</fullName>
    </submittedName>
</protein>
<dbReference type="EMBL" id="JAMZIH010001070">
    <property type="protein sequence ID" value="KAJ1678540.1"/>
    <property type="molecule type" value="Genomic_DNA"/>
</dbReference>
<dbReference type="Proteomes" id="UP001145114">
    <property type="component" value="Unassembled WGS sequence"/>
</dbReference>
<name>A0ACC1HR97_9FUNG</name>
<proteinExistence type="predicted"/>
<reference evidence="1" key="1">
    <citation type="submission" date="2022-06" db="EMBL/GenBank/DDBJ databases">
        <title>Phylogenomic reconstructions and comparative analyses of Kickxellomycotina fungi.</title>
        <authorList>
            <person name="Reynolds N.K."/>
            <person name="Stajich J.E."/>
            <person name="Barry K."/>
            <person name="Grigoriev I.V."/>
            <person name="Crous P."/>
            <person name="Smith M.E."/>
        </authorList>
    </citation>
    <scope>NUCLEOTIDE SEQUENCE</scope>
    <source>
        <strain evidence="1">RSA 2271</strain>
    </source>
</reference>
<organism evidence="1 2">
    <name type="scientific">Spiromyces aspiralis</name>
    <dbReference type="NCBI Taxonomy" id="68401"/>
    <lineage>
        <taxon>Eukaryota</taxon>
        <taxon>Fungi</taxon>
        <taxon>Fungi incertae sedis</taxon>
        <taxon>Zoopagomycota</taxon>
        <taxon>Kickxellomycotina</taxon>
        <taxon>Kickxellomycetes</taxon>
        <taxon>Kickxellales</taxon>
        <taxon>Kickxellaceae</taxon>
        <taxon>Spiromyces</taxon>
    </lineage>
</organism>
<accession>A0ACC1HR97</accession>
<sequence length="441" mass="45834">MFRLGAEHPRSSTVHQSRSYHHPDTPGGPGAYPVSQSPFAFFKQPLGEHISHPSSKLQPEAPPRSREETMSSTVISPDHAGPRYAALYYSPLHFPHVSHHRRSGGGPAPLPPVYRHSSMGRQPAHPSQQLSPSTSSTPTVSRDVAPVSGARSGPRKHVPPAVEGLSVNIRALNRSPPNRYGSSNNDGPMSAPVQGGTAASSLLKRKFNHDDVLEAIRRKVRANAMARAASAHPSSSGSTNPFVSPPSVVTPINTTVATTAPGTCATPQDPSISTTLASSVGSLSANMPAAAAKTVSVTSNADVVAANKAVSPQSYAVPSSIPSPIHEENSAESATYGGDNSPTRGRTRPARSPLPLEGTGVLSSSTSSSSSSSPTATSSPMSASADRFSMLRKQANRVSGRSSAGDSSAASSFLIGSETLPTADPQQRDALEERRPYSSNG</sequence>